<accession>A0A915HQ60</accession>
<evidence type="ECO:0000313" key="2">
    <source>
        <dbReference type="WBParaSite" id="nRc.2.0.1.t03646-RA"/>
    </source>
</evidence>
<organism evidence="1 2">
    <name type="scientific">Romanomermis culicivorax</name>
    <name type="common">Nematode worm</name>
    <dbReference type="NCBI Taxonomy" id="13658"/>
    <lineage>
        <taxon>Eukaryota</taxon>
        <taxon>Metazoa</taxon>
        <taxon>Ecdysozoa</taxon>
        <taxon>Nematoda</taxon>
        <taxon>Enoplea</taxon>
        <taxon>Dorylaimia</taxon>
        <taxon>Mermithida</taxon>
        <taxon>Mermithoidea</taxon>
        <taxon>Mermithidae</taxon>
        <taxon>Romanomermis</taxon>
    </lineage>
</organism>
<keyword evidence="1" id="KW-1185">Reference proteome</keyword>
<sequence length="81" mass="8825">MTMKTDVEKVGVVHYIGDETYGQPRTDGNSTSNKPFIWNGPIMKDKILAISSNCSGPKETYTLLLNAKEDVPAGLEAVLKP</sequence>
<evidence type="ECO:0000313" key="1">
    <source>
        <dbReference type="Proteomes" id="UP000887565"/>
    </source>
</evidence>
<protein>
    <submittedName>
        <fullName evidence="2">Uncharacterized protein</fullName>
    </submittedName>
</protein>
<dbReference type="WBParaSite" id="nRc.2.0.1.t03646-RA">
    <property type="protein sequence ID" value="nRc.2.0.1.t03646-RA"/>
    <property type="gene ID" value="nRc.2.0.1.g03646"/>
</dbReference>
<reference evidence="2" key="1">
    <citation type="submission" date="2022-11" db="UniProtKB">
        <authorList>
            <consortium name="WormBaseParasite"/>
        </authorList>
    </citation>
    <scope>IDENTIFICATION</scope>
</reference>
<dbReference type="AlphaFoldDB" id="A0A915HQ60"/>
<proteinExistence type="predicted"/>
<name>A0A915HQ60_ROMCU</name>
<dbReference type="Proteomes" id="UP000887565">
    <property type="component" value="Unplaced"/>
</dbReference>